<keyword evidence="2" id="KW-0808">Transferase</keyword>
<reference evidence="3" key="1">
    <citation type="submission" date="2016-10" db="EMBL/GenBank/DDBJ databases">
        <authorList>
            <person name="Varghese N."/>
            <person name="Submissions S."/>
        </authorList>
    </citation>
    <scope>NUCLEOTIDE SEQUENCE [LARGE SCALE GENOMIC DNA]</scope>
    <source>
        <strain evidence="3">IBRC-M10078</strain>
    </source>
</reference>
<sequence>MIKMIEIFTERLLIVPCSLDIAKSLVFHREELEKRSPIIIPQGWPSPLIKSMLPIYIENLEEDESVYGWGLWLIINYADKTIIGDIYLQGKPDKRGIVNIHFNMVKDLEDTSLTYEAIDALMEWVITQTEAKKVITECSDSNFQTIRLFEKLGMKCTKKEGAFLKWEMGEAI</sequence>
<dbReference type="EMBL" id="FNJU01000002">
    <property type="protein sequence ID" value="SDP28782.1"/>
    <property type="molecule type" value="Genomic_DNA"/>
</dbReference>
<evidence type="ECO:0000313" key="2">
    <source>
        <dbReference type="EMBL" id="SDP28782.1"/>
    </source>
</evidence>
<dbReference type="InterPro" id="IPR000182">
    <property type="entry name" value="GNAT_dom"/>
</dbReference>
<keyword evidence="3" id="KW-1185">Reference proteome</keyword>
<dbReference type="Gene3D" id="3.40.630.30">
    <property type="match status" value="1"/>
</dbReference>
<dbReference type="STRING" id="930152.SAMN05216565_102209"/>
<dbReference type="GO" id="GO:0016747">
    <property type="term" value="F:acyltransferase activity, transferring groups other than amino-acyl groups"/>
    <property type="evidence" value="ECO:0007669"/>
    <property type="project" value="InterPro"/>
</dbReference>
<gene>
    <name evidence="2" type="ORF">SAMN05216565_102209</name>
</gene>
<dbReference type="RefSeq" id="WP_090850522.1">
    <property type="nucleotide sequence ID" value="NZ_FNJU01000002.1"/>
</dbReference>
<proteinExistence type="predicted"/>
<dbReference type="PANTHER" id="PTHR43792:SF13">
    <property type="entry name" value="ACETYLTRANSFERASE"/>
    <property type="match status" value="1"/>
</dbReference>
<evidence type="ECO:0000259" key="1">
    <source>
        <dbReference type="Pfam" id="PF13302"/>
    </source>
</evidence>
<dbReference type="InterPro" id="IPR051531">
    <property type="entry name" value="N-acetyltransferase"/>
</dbReference>
<dbReference type="AlphaFoldDB" id="A0A1H0RGP1"/>
<organism evidence="2 3">
    <name type="scientific">Litchfieldia salsa</name>
    <dbReference type="NCBI Taxonomy" id="930152"/>
    <lineage>
        <taxon>Bacteria</taxon>
        <taxon>Bacillati</taxon>
        <taxon>Bacillota</taxon>
        <taxon>Bacilli</taxon>
        <taxon>Bacillales</taxon>
        <taxon>Bacillaceae</taxon>
        <taxon>Litchfieldia</taxon>
    </lineage>
</organism>
<dbReference type="OrthoDB" id="452315at2"/>
<dbReference type="InterPro" id="IPR016181">
    <property type="entry name" value="Acyl_CoA_acyltransferase"/>
</dbReference>
<evidence type="ECO:0000313" key="3">
    <source>
        <dbReference type="Proteomes" id="UP000199159"/>
    </source>
</evidence>
<name>A0A1H0RGP1_9BACI</name>
<dbReference type="Pfam" id="PF13302">
    <property type="entry name" value="Acetyltransf_3"/>
    <property type="match status" value="1"/>
</dbReference>
<dbReference type="SUPFAM" id="SSF55729">
    <property type="entry name" value="Acyl-CoA N-acyltransferases (Nat)"/>
    <property type="match status" value="1"/>
</dbReference>
<dbReference type="Proteomes" id="UP000199159">
    <property type="component" value="Unassembled WGS sequence"/>
</dbReference>
<dbReference type="PANTHER" id="PTHR43792">
    <property type="entry name" value="GNAT FAMILY, PUTATIVE (AFU_ORTHOLOGUE AFUA_3G00765)-RELATED-RELATED"/>
    <property type="match status" value="1"/>
</dbReference>
<accession>A0A1H0RGP1</accession>
<protein>
    <submittedName>
        <fullName evidence="2">Protein N-acetyltransferase, RimJ/RimL family</fullName>
    </submittedName>
</protein>
<feature type="domain" description="N-acetyltransferase" evidence="1">
    <location>
        <begin position="47"/>
        <end position="155"/>
    </location>
</feature>